<evidence type="ECO:0000259" key="1">
    <source>
        <dbReference type="PROSITE" id="PS51733"/>
    </source>
</evidence>
<dbReference type="EMBL" id="CP034412">
    <property type="protein sequence ID" value="QCY47272.1"/>
    <property type="molecule type" value="Genomic_DNA"/>
</dbReference>
<dbReference type="PROSITE" id="PS51733">
    <property type="entry name" value="BPL_LPL_CATALYTIC"/>
    <property type="match status" value="1"/>
</dbReference>
<dbReference type="Pfam" id="PF21948">
    <property type="entry name" value="LplA-B_cat"/>
    <property type="match status" value="1"/>
</dbReference>
<proteinExistence type="predicted"/>
<dbReference type="InterPro" id="IPR004143">
    <property type="entry name" value="BPL_LPL_catalytic"/>
</dbReference>
<dbReference type="KEGG" id="gcr:GcLGCM259_1541"/>
<dbReference type="InterPro" id="IPR045864">
    <property type="entry name" value="aa-tRNA-synth_II/BPL/LPL"/>
</dbReference>
<sequence length="251" mass="27218">MGLASEGQPARLRVLIEEPSGDPAADLERGVQLLREVRAGQMPALLRIYRPDPTLAFGQRDVRLEGYQAAVEAAQRHGFTPVVRQAGGRAAAYHRGTLIVDHIEAEAEAMMGHQARFTDFGELYARALQRLGVQARMGELAGEYCAGEHSVHGVPGPGARVDAPVKLIGTAQRVVAGAWLFSSVFVISESAPIRAVLDEVYQRMQIPMDPSTIGAADDLVPGLSVEDFTRALLKEYSTRYQLDQVGEKTLS</sequence>
<dbReference type="GO" id="GO:0016874">
    <property type="term" value="F:ligase activity"/>
    <property type="evidence" value="ECO:0007669"/>
    <property type="project" value="UniProtKB-KW"/>
</dbReference>
<accession>A0A5B7WTN6</accession>
<feature type="domain" description="BPL/LPL catalytic" evidence="1">
    <location>
        <begin position="40"/>
        <end position="244"/>
    </location>
</feature>
<dbReference type="SUPFAM" id="SSF55681">
    <property type="entry name" value="Class II aaRS and biotin synthetases"/>
    <property type="match status" value="1"/>
</dbReference>
<reference evidence="2 3" key="1">
    <citation type="submission" date="2018-12" db="EMBL/GenBank/DDBJ databases">
        <title>Complete Genome Sequence of Glutamicibacter creatinolyticus strain LGCM259,isolated from an abscess of a 12-year-old mare in Italy.</title>
        <authorList>
            <person name="Santos R.G."/>
            <person name="Silva A.L."/>
            <person name="Seyffert N."/>
            <person name="Castro T.L.P."/>
            <person name="Attili A.R."/>
            <person name="Rifici C."/>
            <person name="Mazzullo G."/>
            <person name="Brenig B."/>
            <person name="Venanzi F."/>
            <person name="Azevedo V."/>
        </authorList>
    </citation>
    <scope>NUCLEOTIDE SEQUENCE [LARGE SCALE GENOMIC DNA]</scope>
    <source>
        <strain evidence="2 3">LGCM 259</strain>
    </source>
</reference>
<gene>
    <name evidence="2" type="ORF">GcLGCM259_1541</name>
</gene>
<dbReference type="Gene3D" id="3.30.930.10">
    <property type="entry name" value="Bira Bifunctional Protein, Domain 2"/>
    <property type="match status" value="1"/>
</dbReference>
<protein>
    <submittedName>
        <fullName evidence="2">Lipoate--protein ligase</fullName>
    </submittedName>
</protein>
<dbReference type="RefSeq" id="WP_246049462.1">
    <property type="nucleotide sequence ID" value="NZ_CP034412.1"/>
</dbReference>
<evidence type="ECO:0000313" key="3">
    <source>
        <dbReference type="Proteomes" id="UP000307000"/>
    </source>
</evidence>
<dbReference type="Proteomes" id="UP000307000">
    <property type="component" value="Chromosome"/>
</dbReference>
<keyword evidence="3" id="KW-1185">Reference proteome</keyword>
<organism evidence="2 3">
    <name type="scientific">Glutamicibacter creatinolyticus</name>
    <dbReference type="NCBI Taxonomy" id="162496"/>
    <lineage>
        <taxon>Bacteria</taxon>
        <taxon>Bacillati</taxon>
        <taxon>Actinomycetota</taxon>
        <taxon>Actinomycetes</taxon>
        <taxon>Micrococcales</taxon>
        <taxon>Micrococcaceae</taxon>
        <taxon>Glutamicibacter</taxon>
    </lineage>
</organism>
<dbReference type="AlphaFoldDB" id="A0A5B7WTN6"/>
<evidence type="ECO:0000313" key="2">
    <source>
        <dbReference type="EMBL" id="QCY47272.1"/>
    </source>
</evidence>
<keyword evidence="2" id="KW-0436">Ligase</keyword>
<name>A0A5B7WTN6_9MICC</name>